<accession>A0A0N9R128</accession>
<dbReference type="InterPro" id="IPR032871">
    <property type="entry name" value="AHH_dom_containing"/>
</dbReference>
<name>A0A0N9R128_9VIRU</name>
<dbReference type="OrthoDB" id="14093at10239"/>
<evidence type="ECO:0000313" key="1">
    <source>
        <dbReference type="EMBL" id="ALH23139.1"/>
    </source>
</evidence>
<organism evidence="1 2">
    <name type="scientific">Chrysochromulina ericina virus CeV-01B</name>
    <dbReference type="NCBI Taxonomy" id="3070830"/>
    <lineage>
        <taxon>Viruses</taxon>
        <taxon>Varidnaviria</taxon>
        <taxon>Bamfordvirae</taxon>
        <taxon>Nucleocytoviricota</taxon>
        <taxon>Megaviricetes</taxon>
        <taxon>Imitervirales</taxon>
        <taxon>Mesomimiviridae</taxon>
        <taxon>Tethysvirus</taxon>
        <taxon>Tethysvirus raunefjordenense</taxon>
    </lineage>
</organism>
<protein>
    <submittedName>
        <fullName evidence="1">AHH-like nuclease</fullName>
    </submittedName>
</protein>
<dbReference type="KEGG" id="vg:26049100"/>
<keyword evidence="2" id="KW-1185">Reference proteome</keyword>
<dbReference type="Pfam" id="PF14412">
    <property type="entry name" value="AHH"/>
    <property type="match status" value="1"/>
</dbReference>
<proteinExistence type="predicted"/>
<gene>
    <name evidence="1" type="ORF">ceV_233</name>
</gene>
<evidence type="ECO:0000313" key="2">
    <source>
        <dbReference type="Proteomes" id="UP000203826"/>
    </source>
</evidence>
<reference evidence="1 2" key="1">
    <citation type="journal article" date="2015" name="Genome Announc.">
        <title>The 474-Kilobase-Pair Complete Genome Sequence of CeV-01B, a Virus Infecting Haptolina (Chrysochromulina) ericina (Prymnesiophyceae).</title>
        <authorList>
            <person name="Gallot-Lavallee L."/>
            <person name="Pagarete A."/>
            <person name="Legendre M."/>
            <person name="Santini S."/>
            <person name="Sandaa R.A."/>
            <person name="Himmelbauer H."/>
            <person name="Ogata H."/>
            <person name="Bratbak G."/>
            <person name="Claverie J.M."/>
        </authorList>
    </citation>
    <scope>NUCLEOTIDE SEQUENCE [LARGE SCALE GENOMIC DNA]</scope>
    <source>
        <strain evidence="1">CeV-01B</strain>
    </source>
</reference>
<dbReference type="Proteomes" id="UP000203826">
    <property type="component" value="Segment"/>
</dbReference>
<dbReference type="EMBL" id="KT820662">
    <property type="protein sequence ID" value="ALH23139.1"/>
    <property type="molecule type" value="Genomic_DNA"/>
</dbReference>
<sequence>MWFLSCLSGLLTSNIISKINYYPVILNTRFTPLLFSYNENDKFNYGSEERRRFKDLLNIRYLVQDHHCIPRQFRNHKLIREINYDINFSRNIIMMPNRLGIKELNLDPNSRVHEGGHPRYNKYVGSQLDKIKNEYETIDEKRYQIWLFLHYLKDNLHYLKDNLHYKNDIIPWE</sequence>